<dbReference type="Gene3D" id="3.30.40.10">
    <property type="entry name" value="Zinc/RING finger domain, C3HC4 (zinc finger)"/>
    <property type="match status" value="1"/>
</dbReference>
<dbReference type="EMBL" id="CAJEWN010000339">
    <property type="protein sequence ID" value="CAD2179262.1"/>
    <property type="molecule type" value="Genomic_DNA"/>
</dbReference>
<dbReference type="InterPro" id="IPR013083">
    <property type="entry name" value="Znf_RING/FYVE/PHD"/>
</dbReference>
<evidence type="ECO:0000256" key="1">
    <source>
        <dbReference type="SAM" id="Coils"/>
    </source>
</evidence>
<gene>
    <name evidence="3" type="ORF">MENT_LOCUS31255</name>
</gene>
<dbReference type="OrthoDB" id="10429688at2759"/>
<evidence type="ECO:0000313" key="4">
    <source>
        <dbReference type="Proteomes" id="UP000580250"/>
    </source>
</evidence>
<protein>
    <submittedName>
        <fullName evidence="3">Uncharacterized protein</fullName>
    </submittedName>
</protein>
<dbReference type="AlphaFoldDB" id="A0A6V7VWW1"/>
<evidence type="ECO:0000313" key="3">
    <source>
        <dbReference type="EMBL" id="CAD2179262.1"/>
    </source>
</evidence>
<reference evidence="3 4" key="1">
    <citation type="submission" date="2020-08" db="EMBL/GenBank/DDBJ databases">
        <authorList>
            <person name="Koutsovoulos G."/>
            <person name="Danchin GJ E."/>
        </authorList>
    </citation>
    <scope>NUCLEOTIDE SEQUENCE [LARGE SCALE GENOMIC DNA]</scope>
</reference>
<proteinExistence type="predicted"/>
<evidence type="ECO:0000256" key="2">
    <source>
        <dbReference type="SAM" id="MobiDB-lite"/>
    </source>
</evidence>
<dbReference type="Proteomes" id="UP000580250">
    <property type="component" value="Unassembled WGS sequence"/>
</dbReference>
<feature type="compositionally biased region" description="Low complexity" evidence="2">
    <location>
        <begin position="22"/>
        <end position="51"/>
    </location>
</feature>
<feature type="coiled-coil region" evidence="1">
    <location>
        <begin position="232"/>
        <end position="267"/>
    </location>
</feature>
<organism evidence="3 4">
    <name type="scientific">Meloidogyne enterolobii</name>
    <name type="common">Root-knot nematode worm</name>
    <name type="synonym">Meloidogyne mayaguensis</name>
    <dbReference type="NCBI Taxonomy" id="390850"/>
    <lineage>
        <taxon>Eukaryota</taxon>
        <taxon>Metazoa</taxon>
        <taxon>Ecdysozoa</taxon>
        <taxon>Nematoda</taxon>
        <taxon>Chromadorea</taxon>
        <taxon>Rhabditida</taxon>
        <taxon>Tylenchina</taxon>
        <taxon>Tylenchomorpha</taxon>
        <taxon>Tylenchoidea</taxon>
        <taxon>Meloidogynidae</taxon>
        <taxon>Meloidogyninae</taxon>
        <taxon>Meloidogyne</taxon>
    </lineage>
</organism>
<name>A0A6V7VWW1_MELEN</name>
<feature type="region of interest" description="Disordered" evidence="2">
    <location>
        <begin position="22"/>
        <end position="56"/>
    </location>
</feature>
<accession>A0A6V7VWW1</accession>
<comment type="caution">
    <text evidence="3">The sequence shown here is derived from an EMBL/GenBank/DDBJ whole genome shotgun (WGS) entry which is preliminary data.</text>
</comment>
<sequence>MFFDIQENEIDPKDYIPILNKSSQQPIQTSPTPSTSETTQNEENNDINNNTSKQHKNNKINFPKKYFEYYYFMAYEHFALSRATIKEMCLPGTACDENFTQLPQIGVSCLSLNDLWSEQAEMQGEETRPENLSFIKLINYKENTRHWVDIEPLPSQILTISLDCADKKGLKIRFSIMQEPPSSWFWIKYPVLVNDFSLVIGIEKKELLRRCILEGKVVFEGSLQILTTFGLLNALYDQEKKKREENNDENEENIIKFNINLDEEEEEGKQKEECIFCFRKGSNILFYPCNHCKVHEKCLVGKKVDKCYFCDTKCEKLIKLKFPQQINNKNSMECLFCEYGKCQKFDCYYYPCGCALGCFDGFKKALEKQDSKMSLRCVNCGNMIENVMQFYRG</sequence>
<keyword evidence="1" id="KW-0175">Coiled coil</keyword>